<evidence type="ECO:0000313" key="2">
    <source>
        <dbReference type="EMBL" id="MBS7811420.1"/>
    </source>
</evidence>
<dbReference type="EMBL" id="JAHCDA010000002">
    <property type="protein sequence ID" value="MBS7811420.1"/>
    <property type="molecule type" value="Genomic_DNA"/>
</dbReference>
<feature type="signal peptide" evidence="1">
    <location>
        <begin position="1"/>
        <end position="23"/>
    </location>
</feature>
<comment type="caution">
    <text evidence="2">The sequence shown here is derived from an EMBL/GenBank/DDBJ whole genome shotgun (WGS) entry which is preliminary data.</text>
</comment>
<keyword evidence="3" id="KW-1185">Reference proteome</keyword>
<organism evidence="2 3">
    <name type="scientific">Roseococcus pinisoli</name>
    <dbReference type="NCBI Taxonomy" id="2835040"/>
    <lineage>
        <taxon>Bacteria</taxon>
        <taxon>Pseudomonadati</taxon>
        <taxon>Pseudomonadota</taxon>
        <taxon>Alphaproteobacteria</taxon>
        <taxon>Acetobacterales</taxon>
        <taxon>Roseomonadaceae</taxon>
        <taxon>Roseococcus</taxon>
    </lineage>
</organism>
<protein>
    <submittedName>
        <fullName evidence="2">Uncharacterized protein</fullName>
    </submittedName>
</protein>
<name>A0ABS5QCL6_9PROT</name>
<gene>
    <name evidence="2" type="ORF">KHU32_10755</name>
</gene>
<accession>A0ABS5QCL6</accession>
<sequence length="208" mass="23048">MTTVSPAISRRLLPLLVATPAFAQPLPTPRDYRWRVTRNGTAIGYHHVGFSRRGDDLVTSSEVVVTPRVLGVVVYRFEHRYTEVTRGSQFVSVSSRQNRNGRIVEVEAERTPRGVAIHGSEGERLLPPDAAPLSWWQPQRFGGAVPVFGTTTGKLMELRWTREALGAGGSRWHVTGEVEATLDFAADGRWTAYQVKGDDGSMVVYEAE</sequence>
<dbReference type="Proteomes" id="UP000766336">
    <property type="component" value="Unassembled WGS sequence"/>
</dbReference>
<dbReference type="RefSeq" id="WP_213670100.1">
    <property type="nucleotide sequence ID" value="NZ_JAHCDA010000002.1"/>
</dbReference>
<reference evidence="2 3" key="1">
    <citation type="submission" date="2021-05" db="EMBL/GenBank/DDBJ databases">
        <title>Roseococcus sp. XZZS9, whole genome shotgun sequencing project.</title>
        <authorList>
            <person name="Zhao G."/>
            <person name="Shen L."/>
        </authorList>
    </citation>
    <scope>NUCLEOTIDE SEQUENCE [LARGE SCALE GENOMIC DNA]</scope>
    <source>
        <strain evidence="2 3">XZZS9</strain>
    </source>
</reference>
<dbReference type="Pfam" id="PF19630">
    <property type="entry name" value="DUF6134"/>
    <property type="match status" value="1"/>
</dbReference>
<keyword evidence="1" id="KW-0732">Signal</keyword>
<evidence type="ECO:0000313" key="3">
    <source>
        <dbReference type="Proteomes" id="UP000766336"/>
    </source>
</evidence>
<evidence type="ECO:0000256" key="1">
    <source>
        <dbReference type="SAM" id="SignalP"/>
    </source>
</evidence>
<dbReference type="InterPro" id="IPR045767">
    <property type="entry name" value="DUF6134"/>
</dbReference>
<feature type="chain" id="PRO_5046739295" evidence="1">
    <location>
        <begin position="24"/>
        <end position="208"/>
    </location>
</feature>
<proteinExistence type="predicted"/>